<dbReference type="VEuPathDB" id="PlasmoDB:PGAL8A_00231300"/>
<dbReference type="AlphaFoldDB" id="A0A1J1GR24"/>
<organism evidence="1 2">
    <name type="scientific">Plasmodium gallinaceum</name>
    <dbReference type="NCBI Taxonomy" id="5849"/>
    <lineage>
        <taxon>Eukaryota</taxon>
        <taxon>Sar</taxon>
        <taxon>Alveolata</taxon>
        <taxon>Apicomplexa</taxon>
        <taxon>Aconoidasida</taxon>
        <taxon>Haemosporida</taxon>
        <taxon>Plasmodiidae</taxon>
        <taxon>Plasmodium</taxon>
        <taxon>Plasmodium (Haemamoeba)</taxon>
    </lineage>
</organism>
<dbReference type="EMBL" id="CVMV01000032">
    <property type="protein sequence ID" value="CRG94916.1"/>
    <property type="molecule type" value="Genomic_DNA"/>
</dbReference>
<accession>A0A1J1GR24</accession>
<reference evidence="1" key="1">
    <citation type="submission" date="2015-04" db="EMBL/GenBank/DDBJ databases">
        <authorList>
            <consortium name="Pathogen Informatics"/>
        </authorList>
    </citation>
    <scope>NUCLEOTIDE SEQUENCE [LARGE SCALE GENOMIC DNA]</scope>
    <source>
        <strain evidence="1">8A</strain>
    </source>
</reference>
<dbReference type="GeneID" id="39730840"/>
<protein>
    <submittedName>
        <fullName evidence="1">Uncharacterized protein</fullName>
    </submittedName>
</protein>
<dbReference type="OMA" id="PLHICAP"/>
<keyword evidence="2" id="KW-1185">Reference proteome</keyword>
<dbReference type="OrthoDB" id="387192at2759"/>
<evidence type="ECO:0000313" key="2">
    <source>
        <dbReference type="Proteomes" id="UP000220797"/>
    </source>
</evidence>
<comment type="caution">
    <text evidence="1">The sequence shown here is derived from an EMBL/GenBank/DDBJ whole genome shotgun (WGS) entry which is preliminary data.</text>
</comment>
<proteinExistence type="predicted"/>
<dbReference type="RefSeq" id="XP_028527730.1">
    <property type="nucleotide sequence ID" value="XM_028671037.1"/>
</dbReference>
<evidence type="ECO:0000313" key="1">
    <source>
        <dbReference type="EMBL" id="CRG94916.1"/>
    </source>
</evidence>
<gene>
    <name evidence="1" type="ORF">PGAL8A_00231300</name>
</gene>
<dbReference type="Proteomes" id="UP000220797">
    <property type="component" value="Unassembled WGS sequence"/>
</dbReference>
<sequence length="258" mass="30599">MYATNSKTNFYSYGNNNYDPYKSYPGNDKVMGNSDNYESQYYSDGGLNLMNSHINKNDIYYKAQQNYPYDTSIYNDMQYTPLSSLHAATFNQNKNRLQNFNHNSKIFEKDTPVDNYRNSDFKIRIKNNRNKINNCNDQMDEVNDINYNSTYEDEESYDTPKNERNTVINITYDDKSSENDCIEDNEQNIYNFKKIKKPKKKFMGKYFFSEIKNNFLSPLHICAPHPTLTVPNFNCFHYKIVEKTKGKKNEKPEIVVRY</sequence>
<name>A0A1J1GR24_PLAGA</name>